<proteinExistence type="inferred from homology"/>
<evidence type="ECO:0000313" key="3">
    <source>
        <dbReference type="EMBL" id="KAF4309169.1"/>
    </source>
</evidence>
<comment type="similarity">
    <text evidence="1">Belongs to the class IV-like SAM-binding methyltransferase superfamily.</text>
</comment>
<dbReference type="Gene3D" id="3.10.450.240">
    <property type="match status" value="1"/>
</dbReference>
<comment type="caution">
    <text evidence="3">The sequence shown here is derived from an EMBL/GenBank/DDBJ whole genome shotgun (WGS) entry which is preliminary data.</text>
</comment>
<dbReference type="Gene3D" id="3.40.1280.10">
    <property type="match status" value="2"/>
</dbReference>
<dbReference type="EMBL" id="WWBZ02000016">
    <property type="protein sequence ID" value="KAF4309169.1"/>
    <property type="molecule type" value="Genomic_DNA"/>
</dbReference>
<organism evidence="3 4">
    <name type="scientific">Botryosphaeria dothidea</name>
    <dbReference type="NCBI Taxonomy" id="55169"/>
    <lineage>
        <taxon>Eukaryota</taxon>
        <taxon>Fungi</taxon>
        <taxon>Dikarya</taxon>
        <taxon>Ascomycota</taxon>
        <taxon>Pezizomycotina</taxon>
        <taxon>Dothideomycetes</taxon>
        <taxon>Dothideomycetes incertae sedis</taxon>
        <taxon>Botryosphaeriales</taxon>
        <taxon>Botryosphaeriaceae</taxon>
        <taxon>Botryosphaeria</taxon>
    </lineage>
</organism>
<accession>A0A8H4IZG5</accession>
<dbReference type="PANTHER" id="PTHR12150">
    <property type="entry name" value="CLASS IV SAM-BINDING METHYLTRANSFERASE-RELATED"/>
    <property type="match status" value="1"/>
</dbReference>
<keyword evidence="4" id="KW-1185">Reference proteome</keyword>
<feature type="compositionally biased region" description="Basic residues" evidence="2">
    <location>
        <begin position="216"/>
        <end position="225"/>
    </location>
</feature>
<dbReference type="InterPro" id="IPR029028">
    <property type="entry name" value="Alpha/beta_knot_MTases"/>
</dbReference>
<dbReference type="OrthoDB" id="361029at2759"/>
<dbReference type="Proteomes" id="UP000572817">
    <property type="component" value="Unassembled WGS sequence"/>
</dbReference>
<protein>
    <recommendedName>
        <fullName evidence="5">DUF171-domain-containing protein</fullName>
    </recommendedName>
</protein>
<dbReference type="AlphaFoldDB" id="A0A8H4IZG5"/>
<feature type="region of interest" description="Disordered" evidence="2">
    <location>
        <begin position="201"/>
        <end position="233"/>
    </location>
</feature>
<evidence type="ECO:0000256" key="1">
    <source>
        <dbReference type="ARBA" id="ARBA00009841"/>
    </source>
</evidence>
<dbReference type="PANTHER" id="PTHR12150:SF13">
    <property type="entry name" value="METHYLTRANSFERASE C9ORF114-RELATED"/>
    <property type="match status" value="1"/>
</dbReference>
<dbReference type="SUPFAM" id="SSF75217">
    <property type="entry name" value="alpha/beta knot"/>
    <property type="match status" value="2"/>
</dbReference>
<dbReference type="InterPro" id="IPR003750">
    <property type="entry name" value="Put_MeTrfase-C9orf114-like"/>
</dbReference>
<sequence>MALQSQSKKRKRPNVVLHQTERQAHASSDGADTSKPTAVYTPTQGRSHTLSIALPGSIIANAQSHDLKTAMAGAIARAAAVFSVDEIVIFDDGQSQVLNKGRRELSNGHTNGAGDYTSYTGYSDPDYFLYHLLSYLETPPNLRKALFPLHPNLRTAGTLPSLDMPHHLRAEEWCQYREGVVLDPSAYDDASSFTGSYAGSYAGSHTGSPPAPNKPSNKKHKKGKKAQQPVAPDTMAGAAAPHTLVDAGLPNPIQLDLPAPIPPHTRVTLRFASQEDPGEYESLEAQAVDPQFPREDAGYYWGYQTRQAGSLSAVFTECPWDGGYDISVGTSERGVPLSQILGSGAEPKEDAGGGGVEGGGGYALPVKFQHLILVFGGVSGLEVAAMADKDLVEKGVTGKNVGDIFDAWVNLVPNQGSRTIRCEEAVWLGLMAFSDYVRHNGESNHHPSVLRARERSLIALPNPPHKTPGRPPFPPSLPAPGEFPPTAMACSLALRRAPFSLPIRSAARSAAGYQCLASSTNTRIQYNVSRTLHARRTFATSAPRGSEMPANMKRMVKDMQKHKAMPHTSTMTKQSIDEMPNDVGLMPDTFVRPTGAKMPSLFTEPRLRLKVEKLWVKTRFYDIVSRLVYKWSTTTKPRPVISRRGIPRLALELHKDMYTAFAYGDVQHLSRICTDGVFGSFRSRINARNPNERYYWTRLSHSRPRIVSDRVVKIPVPGVDTQKRPCCIRQVIFRIKSKQSLVKGIVRKDRNGTKKLLDAAGKELPVDEDGEVTTERMQQDAKDVQEYFVLQKRMWMGKEESWLAWGLVEEADVDKLD</sequence>
<reference evidence="3" key="1">
    <citation type="submission" date="2020-04" db="EMBL/GenBank/DDBJ databases">
        <title>Genome Assembly and Annotation of Botryosphaeria dothidea sdau 11-99, a Latent Pathogen of Apple Fruit Ring Rot in China.</title>
        <authorList>
            <person name="Yu C."/>
            <person name="Diao Y."/>
            <person name="Lu Q."/>
            <person name="Zhao J."/>
            <person name="Cui S."/>
            <person name="Peng C."/>
            <person name="He B."/>
            <person name="Liu H."/>
        </authorList>
    </citation>
    <scope>NUCLEOTIDE SEQUENCE [LARGE SCALE GENOMIC DNA]</scope>
    <source>
        <strain evidence="3">Sdau11-99</strain>
    </source>
</reference>
<dbReference type="CDD" id="cd18086">
    <property type="entry name" value="HsC9orf114-like"/>
    <property type="match status" value="1"/>
</dbReference>
<dbReference type="InterPro" id="IPR029026">
    <property type="entry name" value="tRNA_m1G_MTases_N"/>
</dbReference>
<evidence type="ECO:0000313" key="4">
    <source>
        <dbReference type="Proteomes" id="UP000572817"/>
    </source>
</evidence>
<evidence type="ECO:0008006" key="5">
    <source>
        <dbReference type="Google" id="ProtNLM"/>
    </source>
</evidence>
<feature type="region of interest" description="Disordered" evidence="2">
    <location>
        <begin position="1"/>
        <end position="44"/>
    </location>
</feature>
<dbReference type="Pfam" id="PF02598">
    <property type="entry name" value="Methyltrn_RNA_3"/>
    <property type="match status" value="1"/>
</dbReference>
<gene>
    <name evidence="3" type="ORF">GTA08_BOTSDO02246</name>
</gene>
<evidence type="ECO:0000256" key="2">
    <source>
        <dbReference type="SAM" id="MobiDB-lite"/>
    </source>
</evidence>
<feature type="compositionally biased region" description="Polar residues" evidence="2">
    <location>
        <begin position="30"/>
        <end position="44"/>
    </location>
</feature>
<name>A0A8H4IZG5_9PEZI</name>